<accession>A0A085MDD5</accession>
<proteinExistence type="predicted"/>
<dbReference type="Proteomes" id="UP000030764">
    <property type="component" value="Unassembled WGS sequence"/>
</dbReference>
<name>A0A085MDD5_9BILA</name>
<gene>
    <name evidence="1" type="ORF">M513_03872</name>
</gene>
<keyword evidence="2" id="KW-1185">Reference proteome</keyword>
<dbReference type="EMBL" id="KL363201">
    <property type="protein sequence ID" value="KFD55231.1"/>
    <property type="molecule type" value="Genomic_DNA"/>
</dbReference>
<evidence type="ECO:0000313" key="2">
    <source>
        <dbReference type="Proteomes" id="UP000030764"/>
    </source>
</evidence>
<reference evidence="1 2" key="1">
    <citation type="journal article" date="2014" name="Nat. Genet.">
        <title>Genome and transcriptome of the porcine whipworm Trichuris suis.</title>
        <authorList>
            <person name="Jex A.R."/>
            <person name="Nejsum P."/>
            <person name="Schwarz E.M."/>
            <person name="Hu L."/>
            <person name="Young N.D."/>
            <person name="Hall R.S."/>
            <person name="Korhonen P.K."/>
            <person name="Liao S."/>
            <person name="Thamsborg S."/>
            <person name="Xia J."/>
            <person name="Xu P."/>
            <person name="Wang S."/>
            <person name="Scheerlinck J.P."/>
            <person name="Hofmann A."/>
            <person name="Sternberg P.W."/>
            <person name="Wang J."/>
            <person name="Gasser R.B."/>
        </authorList>
    </citation>
    <scope>NUCLEOTIDE SEQUENCE [LARGE SCALE GENOMIC DNA]</scope>
    <source>
        <strain evidence="1">DCEP-RM93M</strain>
    </source>
</reference>
<organism evidence="1 2">
    <name type="scientific">Trichuris suis</name>
    <name type="common">pig whipworm</name>
    <dbReference type="NCBI Taxonomy" id="68888"/>
    <lineage>
        <taxon>Eukaryota</taxon>
        <taxon>Metazoa</taxon>
        <taxon>Ecdysozoa</taxon>
        <taxon>Nematoda</taxon>
        <taxon>Enoplea</taxon>
        <taxon>Dorylaimia</taxon>
        <taxon>Trichinellida</taxon>
        <taxon>Trichuridae</taxon>
        <taxon>Trichuris</taxon>
    </lineage>
</organism>
<sequence>MPNGFSAKFFFVYTIRDPSALLMIGKSNFPKFELRSSIPSCFRECPHLLNKALHWTIQLLLCVPRSRGIRLRDLKAHPSDLVYSVDSQTRSANKSVHFVYGGSLLKA</sequence>
<protein>
    <submittedName>
        <fullName evidence="1">Uncharacterized protein</fullName>
    </submittedName>
</protein>
<evidence type="ECO:0000313" key="1">
    <source>
        <dbReference type="EMBL" id="KFD55231.1"/>
    </source>
</evidence>
<dbReference type="AlphaFoldDB" id="A0A085MDD5"/>